<dbReference type="AlphaFoldDB" id="A0A8K0DE90"/>
<name>A0A8K0DE90_IGNLU</name>
<gene>
    <name evidence="2" type="ORF">ILUMI_04722</name>
</gene>
<keyword evidence="3" id="KW-1185">Reference proteome</keyword>
<feature type="compositionally biased region" description="Basic and acidic residues" evidence="1">
    <location>
        <begin position="18"/>
        <end position="32"/>
    </location>
</feature>
<proteinExistence type="predicted"/>
<accession>A0A8K0DE90</accession>
<comment type="caution">
    <text evidence="2">The sequence shown here is derived from an EMBL/GenBank/DDBJ whole genome shotgun (WGS) entry which is preliminary data.</text>
</comment>
<feature type="region of interest" description="Disordered" evidence="1">
    <location>
        <begin position="1"/>
        <end position="32"/>
    </location>
</feature>
<evidence type="ECO:0000313" key="3">
    <source>
        <dbReference type="Proteomes" id="UP000801492"/>
    </source>
</evidence>
<evidence type="ECO:0000313" key="2">
    <source>
        <dbReference type="EMBL" id="KAF2901462.1"/>
    </source>
</evidence>
<evidence type="ECO:0000256" key="1">
    <source>
        <dbReference type="SAM" id="MobiDB-lite"/>
    </source>
</evidence>
<reference evidence="2" key="1">
    <citation type="submission" date="2019-08" db="EMBL/GenBank/DDBJ databases">
        <title>The genome of the North American firefly Photinus pyralis.</title>
        <authorList>
            <consortium name="Photinus pyralis genome working group"/>
            <person name="Fallon T.R."/>
            <person name="Sander Lower S.E."/>
            <person name="Weng J.-K."/>
        </authorList>
    </citation>
    <scope>NUCLEOTIDE SEQUENCE</scope>
    <source>
        <strain evidence="2">TRF0915ILg1</strain>
        <tissue evidence="2">Whole body</tissue>
    </source>
</reference>
<sequence length="124" mass="14025">MSMDPDSLEFEHLSTPTADDKDSDYSTPEKDYSVGSYASHDYLSDDKVIYAHPKAIILNPKTNENKDNIYSNINIDNKGKDIINDIEVNIHTIEINRNNMPIITKSEETFIDSLEPLAEISTAF</sequence>
<organism evidence="2 3">
    <name type="scientific">Ignelater luminosus</name>
    <name type="common">Cucubano</name>
    <name type="synonym">Pyrophorus luminosus</name>
    <dbReference type="NCBI Taxonomy" id="2038154"/>
    <lineage>
        <taxon>Eukaryota</taxon>
        <taxon>Metazoa</taxon>
        <taxon>Ecdysozoa</taxon>
        <taxon>Arthropoda</taxon>
        <taxon>Hexapoda</taxon>
        <taxon>Insecta</taxon>
        <taxon>Pterygota</taxon>
        <taxon>Neoptera</taxon>
        <taxon>Endopterygota</taxon>
        <taxon>Coleoptera</taxon>
        <taxon>Polyphaga</taxon>
        <taxon>Elateriformia</taxon>
        <taxon>Elateroidea</taxon>
        <taxon>Elateridae</taxon>
        <taxon>Agrypninae</taxon>
        <taxon>Pyrophorini</taxon>
        <taxon>Ignelater</taxon>
    </lineage>
</organism>
<dbReference type="Proteomes" id="UP000801492">
    <property type="component" value="Unassembled WGS sequence"/>
</dbReference>
<dbReference type="EMBL" id="VTPC01001627">
    <property type="protein sequence ID" value="KAF2901462.1"/>
    <property type="molecule type" value="Genomic_DNA"/>
</dbReference>
<protein>
    <submittedName>
        <fullName evidence="2">Uncharacterized protein</fullName>
    </submittedName>
</protein>